<dbReference type="Proteomes" id="UP001206878">
    <property type="component" value="Unassembled WGS sequence"/>
</dbReference>
<evidence type="ECO:0000313" key="2">
    <source>
        <dbReference type="Proteomes" id="UP001206878"/>
    </source>
</evidence>
<proteinExistence type="predicted"/>
<dbReference type="EMBL" id="JANPXH010001037">
    <property type="protein sequence ID" value="MCR6679266.1"/>
    <property type="molecule type" value="Genomic_DNA"/>
</dbReference>
<evidence type="ECO:0000313" key="1">
    <source>
        <dbReference type="EMBL" id="MCR6679266.1"/>
    </source>
</evidence>
<gene>
    <name evidence="1" type="ORF">NVV43_27760</name>
</gene>
<feature type="non-terminal residue" evidence="1">
    <location>
        <position position="1"/>
    </location>
</feature>
<dbReference type="AlphaFoldDB" id="A0AAW5MYY8"/>
<name>A0AAW5MYY8_9ESCH</name>
<comment type="caution">
    <text evidence="1">The sequence shown here is derived from an EMBL/GenBank/DDBJ whole genome shotgun (WGS) entry which is preliminary data.</text>
</comment>
<reference evidence="1" key="1">
    <citation type="submission" date="2022-07" db="EMBL/GenBank/DDBJ databases">
        <title>Diversity of ethanolamine utilization by human commensal Escherichia coli.</title>
        <authorList>
            <person name="Jubelin G."/>
        </authorList>
    </citation>
    <scope>NUCLEOTIDE SEQUENCE</scope>
    <source>
        <strain evidence="1">S1</strain>
    </source>
</reference>
<organism evidence="1 2">
    <name type="scientific">Escherichia marmotae</name>
    <dbReference type="NCBI Taxonomy" id="1499973"/>
    <lineage>
        <taxon>Bacteria</taxon>
        <taxon>Pseudomonadati</taxon>
        <taxon>Pseudomonadota</taxon>
        <taxon>Gammaproteobacteria</taxon>
        <taxon>Enterobacterales</taxon>
        <taxon>Enterobacteriaceae</taxon>
        <taxon>Escherichia</taxon>
    </lineage>
</organism>
<feature type="non-terminal residue" evidence="1">
    <location>
        <position position="85"/>
    </location>
</feature>
<protein>
    <submittedName>
        <fullName evidence="1">Uncharacterized protein</fullName>
    </submittedName>
</protein>
<accession>A0AAW5MYY8</accession>
<sequence>RSAEDDEAIGLRLAGALFWFWQLHSHFIEGRMWFDAMLDRRKGAAPAVRAKALQVAGALAVSQGEFARSIILNQESLALYRGLDD</sequence>